<feature type="compositionally biased region" description="Low complexity" evidence="3">
    <location>
        <begin position="726"/>
        <end position="738"/>
    </location>
</feature>
<evidence type="ECO:0000256" key="1">
    <source>
        <dbReference type="ARBA" id="ARBA00002550"/>
    </source>
</evidence>
<dbReference type="Gene3D" id="1.25.40.10">
    <property type="entry name" value="Tetratricopeptide repeat domain"/>
    <property type="match status" value="1"/>
</dbReference>
<dbReference type="InterPro" id="IPR019734">
    <property type="entry name" value="TPR_rpt"/>
</dbReference>
<accession>A0ABR4DN07</accession>
<reference evidence="4 5" key="1">
    <citation type="journal article" date="2024" name="Commun. Biol.">
        <title>Comparative genomic analysis of thermophilic fungi reveals convergent evolutionary adaptations and gene losses.</title>
        <authorList>
            <person name="Steindorff A.S."/>
            <person name="Aguilar-Pontes M.V."/>
            <person name="Robinson A.J."/>
            <person name="Andreopoulos B."/>
            <person name="LaButti K."/>
            <person name="Kuo A."/>
            <person name="Mondo S."/>
            <person name="Riley R."/>
            <person name="Otillar R."/>
            <person name="Haridas S."/>
            <person name="Lipzen A."/>
            <person name="Grimwood J."/>
            <person name="Schmutz J."/>
            <person name="Clum A."/>
            <person name="Reid I.D."/>
            <person name="Moisan M.C."/>
            <person name="Butler G."/>
            <person name="Nguyen T.T.M."/>
            <person name="Dewar K."/>
            <person name="Conant G."/>
            <person name="Drula E."/>
            <person name="Henrissat B."/>
            <person name="Hansel C."/>
            <person name="Singer S."/>
            <person name="Hutchinson M.I."/>
            <person name="de Vries R.P."/>
            <person name="Natvig D.O."/>
            <person name="Powell A.J."/>
            <person name="Tsang A."/>
            <person name="Grigoriev I.V."/>
        </authorList>
    </citation>
    <scope>NUCLEOTIDE SEQUENCE [LARGE SCALE GENOMIC DNA]</scope>
    <source>
        <strain evidence="4 5">ATCC 22073</strain>
    </source>
</reference>
<feature type="region of interest" description="Disordered" evidence="3">
    <location>
        <begin position="1073"/>
        <end position="1177"/>
    </location>
</feature>
<feature type="compositionally biased region" description="Low complexity" evidence="3">
    <location>
        <begin position="62"/>
        <end position="80"/>
    </location>
</feature>
<dbReference type="SMART" id="SM00028">
    <property type="entry name" value="TPR"/>
    <property type="match status" value="6"/>
</dbReference>
<dbReference type="Proteomes" id="UP001600064">
    <property type="component" value="Unassembled WGS sequence"/>
</dbReference>
<comment type="similarity">
    <text evidence="2">Belongs to the YPP1 family.</text>
</comment>
<name>A0ABR4DN07_9PEZI</name>
<comment type="caution">
    <text evidence="4">The sequence shown here is derived from an EMBL/GenBank/DDBJ whole genome shotgun (WGS) entry which is preliminary data.</text>
</comment>
<feature type="region of interest" description="Disordered" evidence="3">
    <location>
        <begin position="60"/>
        <end position="81"/>
    </location>
</feature>
<evidence type="ECO:0000256" key="2">
    <source>
        <dbReference type="ARBA" id="ARBA00038251"/>
    </source>
</evidence>
<evidence type="ECO:0000256" key="3">
    <source>
        <dbReference type="SAM" id="MobiDB-lite"/>
    </source>
</evidence>
<dbReference type="RefSeq" id="XP_070870447.1">
    <property type="nucleotide sequence ID" value="XM_071007215.1"/>
</dbReference>
<dbReference type="InterPro" id="IPR051722">
    <property type="entry name" value="Endocytosis_PI4K-reg_protein"/>
</dbReference>
<evidence type="ECO:0000313" key="4">
    <source>
        <dbReference type="EMBL" id="KAL2271723.1"/>
    </source>
</evidence>
<feature type="compositionally biased region" description="Low complexity" evidence="3">
    <location>
        <begin position="1073"/>
        <end position="1092"/>
    </location>
</feature>
<dbReference type="PANTHER" id="PTHR23083">
    <property type="entry name" value="TETRATRICOPEPTIDE REPEAT PROTEIN, TPR"/>
    <property type="match status" value="1"/>
</dbReference>
<dbReference type="EMBL" id="JAZGUE010000001">
    <property type="protein sequence ID" value="KAL2271723.1"/>
    <property type="molecule type" value="Genomic_DNA"/>
</dbReference>
<sequence>MPDPVKAARYIQQLDDARCDENWDAVPELVRKVRKHAPDRACLTLTAEIEHSIATANLKPGSAVPSADAARPSSSASADAGLAESANHLPTLLSAIDAESQQPQDAYQARVCAGWLLWAELAAPAAPLVDGASAPPSPASGWTTVCALKAAYLRANCLARDGQRDGALAAFESALPALNDVWVAGTPAARQQTRYWAELFLTEYCMLAAQALRDGARSLRDPGCLVCFRTWDAYWAPAAKAGGGVPPGGYGFRGSVPRRQVWAEYYSALSSILQGGLPYPTGGLLPAAGHETSARSLLRAELKRIEAIYQALLYNETKFPRADQERAEVEELVRRVMLNWGVLNGRGWKEHDLGAGGRDALCRAALESLYGAAAKTYHSTAVLRHLFTVHLAVAEFDLAFMSFDSWHELIKKGKARVAKTGRQEPALDNDATVLETIATCISALCRFGGRDAAAKAHRLAQELQELIDHEESRPGPDAEAKADAEAEAEADADAALRDEVPPPTLAVAWQAVGLAHAQWARMTCEAESRTAIQDKAVACLRRSLSAGYGRTLDPRGVFALAVLYAEQRRLSEAIELVKATLLTARHMTQDQELRLGPYWRERSLIPLWHLLALMLSARQEYVMAARACEGAIEQFKDPSVLFGSRDLAGYRSEHLREAASRTAGDGLVDDMDDYEKEGILQIKMTQLAILELIEGPAVAVNASSELFTLYPRLFGHIEQKLELPKAAEPPKTAATTRTVRGSLFARSDKTRPRADDERSATLPSRPQTTQTSLATTHASDVPDVPPLSLQDPADAQLARPATAKPDEIKRTRNSLRKRNRSASRPRAVSGGGETSPPVPPLDAARSFAPFDDRQLGHFFPPTPTVEPPRDGPRRSRSRSGTEASRSNVDLAVAQTSSSSAAAATASFAPLLPFVQFSPEHNRRRRRMVLVQVWLAIAGFYRRAGLLEDAEKAISEAHTVAQALEAEVASDATGTLSIRQAGWGMEKCVGEVVADVWAEFAELSVARERPYQARSEFETALMHFPDHPAAIVGLSNILLDIYTEKLLPPPAVPGMDFAALSLNDDGLINGSSLSSSLSSLSNRGSSSSSSSSSWEEKHPALPSAPLGLGPTRPRPKQPRPAPAALVAETNGRTHSHSPSPPPPTTTTATTTTTPPPPASPASSLLGPPLPPPHRATSLPLNDRLAARDRAHALLSNLTRLGTGWNSGEAWLALARAYEESGQADKARDALWWCVELEDCRGVRAWRDVGVGGGYVL</sequence>
<feature type="region of interest" description="Disordered" evidence="3">
    <location>
        <begin position="466"/>
        <end position="493"/>
    </location>
</feature>
<dbReference type="GeneID" id="98121859"/>
<feature type="compositionally biased region" description="Basic residues" evidence="3">
    <location>
        <begin position="811"/>
        <end position="823"/>
    </location>
</feature>
<feature type="compositionally biased region" description="Polar residues" evidence="3">
    <location>
        <begin position="761"/>
        <end position="778"/>
    </location>
</feature>
<gene>
    <name evidence="4" type="ORF">VTJ83DRAFT_1094</name>
</gene>
<feature type="compositionally biased region" description="Low complexity" evidence="3">
    <location>
        <begin position="1099"/>
        <end position="1110"/>
    </location>
</feature>
<feature type="compositionally biased region" description="Basic and acidic residues" evidence="3">
    <location>
        <begin position="746"/>
        <end position="759"/>
    </location>
</feature>
<feature type="region of interest" description="Disordered" evidence="3">
    <location>
        <begin position="725"/>
        <end position="887"/>
    </location>
</feature>
<protein>
    <submittedName>
        <fullName evidence="4">Uncharacterized protein</fullName>
    </submittedName>
</protein>
<organism evidence="4 5">
    <name type="scientific">Remersonia thermophila</name>
    <dbReference type="NCBI Taxonomy" id="72144"/>
    <lineage>
        <taxon>Eukaryota</taxon>
        <taxon>Fungi</taxon>
        <taxon>Dikarya</taxon>
        <taxon>Ascomycota</taxon>
        <taxon>Pezizomycotina</taxon>
        <taxon>Sordariomycetes</taxon>
        <taxon>Sordariomycetidae</taxon>
        <taxon>Sordariales</taxon>
        <taxon>Sordariales incertae sedis</taxon>
        <taxon>Remersonia</taxon>
    </lineage>
</organism>
<dbReference type="SUPFAM" id="SSF48452">
    <property type="entry name" value="TPR-like"/>
    <property type="match status" value="1"/>
</dbReference>
<evidence type="ECO:0000313" key="5">
    <source>
        <dbReference type="Proteomes" id="UP001600064"/>
    </source>
</evidence>
<dbReference type="PANTHER" id="PTHR23083:SF464">
    <property type="entry name" value="TETRATRICOPEPTIDE REPEAT DOMAIN 7, ISOFORM A"/>
    <property type="match status" value="1"/>
</dbReference>
<comment type="function">
    <text evidence="1">Involved in endocytosis.</text>
</comment>
<feature type="compositionally biased region" description="Basic and acidic residues" evidence="3">
    <location>
        <begin position="466"/>
        <end position="484"/>
    </location>
</feature>
<dbReference type="InterPro" id="IPR011990">
    <property type="entry name" value="TPR-like_helical_dom_sf"/>
</dbReference>
<keyword evidence="5" id="KW-1185">Reference proteome</keyword>
<proteinExistence type="inferred from homology"/>